<dbReference type="InterPro" id="IPR029063">
    <property type="entry name" value="SAM-dependent_MTases_sf"/>
</dbReference>
<dbReference type="RefSeq" id="WP_146507086.1">
    <property type="nucleotide sequence ID" value="NZ_SIHI01000001.1"/>
</dbReference>
<dbReference type="Gene3D" id="3.90.1530.10">
    <property type="entry name" value="Conserved hypothetical protein from pyrococcus furiosus pfu- 392566-001, ParB domain"/>
    <property type="match status" value="1"/>
</dbReference>
<name>A0A5C5X268_9PLAN</name>
<organism evidence="5 6">
    <name type="scientific">Thalassoglobus neptunius</name>
    <dbReference type="NCBI Taxonomy" id="1938619"/>
    <lineage>
        <taxon>Bacteria</taxon>
        <taxon>Pseudomonadati</taxon>
        <taxon>Planctomycetota</taxon>
        <taxon>Planctomycetia</taxon>
        <taxon>Planctomycetales</taxon>
        <taxon>Planctomycetaceae</taxon>
        <taxon>Thalassoglobus</taxon>
    </lineage>
</organism>
<dbReference type="GO" id="GO:0008168">
    <property type="term" value="F:methyltransferase activity"/>
    <property type="evidence" value="ECO:0007669"/>
    <property type="project" value="UniProtKB-KW"/>
</dbReference>
<dbReference type="AlphaFoldDB" id="A0A5C5X268"/>
<keyword evidence="6" id="KW-1185">Reference proteome</keyword>
<comment type="caution">
    <text evidence="5">The sequence shown here is derived from an EMBL/GenBank/DDBJ whole genome shotgun (WGS) entry which is preliminary data.</text>
</comment>
<dbReference type="GO" id="GO:0032259">
    <property type="term" value="P:methylation"/>
    <property type="evidence" value="ECO:0007669"/>
    <property type="project" value="UniProtKB-KW"/>
</dbReference>
<dbReference type="InterPro" id="IPR002052">
    <property type="entry name" value="DNA_methylase_N6_adenine_CS"/>
</dbReference>
<dbReference type="Pfam" id="PF05063">
    <property type="entry name" value="MT-A70"/>
    <property type="match status" value="1"/>
</dbReference>
<dbReference type="SUPFAM" id="SSF46689">
    <property type="entry name" value="Homeodomain-like"/>
    <property type="match status" value="1"/>
</dbReference>
<keyword evidence="3" id="KW-0949">S-adenosyl-L-methionine</keyword>
<dbReference type="InterPro" id="IPR007757">
    <property type="entry name" value="MT-A70-like"/>
</dbReference>
<dbReference type="PROSITE" id="PS51143">
    <property type="entry name" value="MT_A70"/>
    <property type="match status" value="1"/>
</dbReference>
<sequence>MAQGFKTPYKDLAATLSGDERRSLEDDIAIHGVLQPILVDEEDNILDGHNRYSVCKDVPYRVVEGLTTDAHKRAFVLSHNLKRLHLTPERKAEIRQRMQDVARKLREEDPKKWTQEQLGRLFGVSHQAVEKWLDINNATGCKANKPDARLSIPREAKQEIFQRVDKGHKQSDIAADFGISQGRVSQIARQVKAKKEAKRKIEEITANEVKQSFGKLYDVIVIDPPWPMEKIDREVAPDQGGFDYPTMSEEELSGMVMPARADCHLWLWTTQRFLPMSLRLLGEWGFKYVCAFVWHKPGGFQPIGLPQYNCEFAIYARKGAPRFVDTKAFNSCFTAPRGRHSEKPEEFYDVVRRVTDGDRIDIFNRRSIDGFDVWGNEA</sequence>
<dbReference type="Gene3D" id="3.40.50.150">
    <property type="entry name" value="Vaccinia Virus protein VP39"/>
    <property type="match status" value="1"/>
</dbReference>
<dbReference type="SUPFAM" id="SSF110849">
    <property type="entry name" value="ParB/Sulfiredoxin"/>
    <property type="match status" value="1"/>
</dbReference>
<accession>A0A5C5X268</accession>
<gene>
    <name evidence="5" type="ORF">KOR42_05820</name>
</gene>
<dbReference type="InterPro" id="IPR009057">
    <property type="entry name" value="Homeodomain-like_sf"/>
</dbReference>
<dbReference type="InterPro" id="IPR036086">
    <property type="entry name" value="ParB/Sulfiredoxin_sf"/>
</dbReference>
<dbReference type="Proteomes" id="UP000317243">
    <property type="component" value="Unassembled WGS sequence"/>
</dbReference>
<dbReference type="PANTHER" id="PTHR12829">
    <property type="entry name" value="N6-ADENOSINE-METHYLTRANSFERASE"/>
    <property type="match status" value="1"/>
</dbReference>
<evidence type="ECO:0000313" key="6">
    <source>
        <dbReference type="Proteomes" id="UP000317243"/>
    </source>
</evidence>
<keyword evidence="2" id="KW-0808">Transferase</keyword>
<dbReference type="InterPro" id="IPR001387">
    <property type="entry name" value="Cro/C1-type_HTH"/>
</dbReference>
<evidence type="ECO:0000256" key="2">
    <source>
        <dbReference type="ARBA" id="ARBA00022679"/>
    </source>
</evidence>
<dbReference type="EMBL" id="SIHI01000001">
    <property type="protein sequence ID" value="TWT57224.1"/>
    <property type="molecule type" value="Genomic_DNA"/>
</dbReference>
<comment type="similarity">
    <text evidence="4">Belongs to the MT-A70-like family.</text>
</comment>
<dbReference type="GO" id="GO:0003676">
    <property type="term" value="F:nucleic acid binding"/>
    <property type="evidence" value="ECO:0007669"/>
    <property type="project" value="InterPro"/>
</dbReference>
<dbReference type="PROSITE" id="PS00092">
    <property type="entry name" value="N6_MTASE"/>
    <property type="match status" value="1"/>
</dbReference>
<protein>
    <submittedName>
        <fullName evidence="5">Uncharacterized protein</fullName>
    </submittedName>
</protein>
<evidence type="ECO:0000256" key="4">
    <source>
        <dbReference type="PROSITE-ProRule" id="PRU00489"/>
    </source>
</evidence>
<evidence type="ECO:0000313" key="5">
    <source>
        <dbReference type="EMBL" id="TWT57224.1"/>
    </source>
</evidence>
<proteinExistence type="inferred from homology"/>
<dbReference type="SUPFAM" id="SSF53335">
    <property type="entry name" value="S-adenosyl-L-methionine-dependent methyltransferases"/>
    <property type="match status" value="1"/>
</dbReference>
<reference evidence="5 6" key="1">
    <citation type="submission" date="2019-02" db="EMBL/GenBank/DDBJ databases">
        <title>Deep-cultivation of Planctomycetes and their phenomic and genomic characterization uncovers novel biology.</title>
        <authorList>
            <person name="Wiegand S."/>
            <person name="Jogler M."/>
            <person name="Boedeker C."/>
            <person name="Pinto D."/>
            <person name="Vollmers J."/>
            <person name="Rivas-Marin E."/>
            <person name="Kohn T."/>
            <person name="Peeters S.H."/>
            <person name="Heuer A."/>
            <person name="Rast P."/>
            <person name="Oberbeckmann S."/>
            <person name="Bunk B."/>
            <person name="Jeske O."/>
            <person name="Meyerdierks A."/>
            <person name="Storesund J.E."/>
            <person name="Kallscheuer N."/>
            <person name="Luecker S."/>
            <person name="Lage O.M."/>
            <person name="Pohl T."/>
            <person name="Merkel B.J."/>
            <person name="Hornburger P."/>
            <person name="Mueller R.-W."/>
            <person name="Bruemmer F."/>
            <person name="Labrenz M."/>
            <person name="Spormann A.M."/>
            <person name="Op Den Camp H."/>
            <person name="Overmann J."/>
            <person name="Amann R."/>
            <person name="Jetten M.S.M."/>
            <person name="Mascher T."/>
            <person name="Medema M.H."/>
            <person name="Devos D.P."/>
            <person name="Kaster A.-K."/>
            <person name="Ovreas L."/>
            <person name="Rohde M."/>
            <person name="Galperin M.Y."/>
            <person name="Jogler C."/>
        </authorList>
    </citation>
    <scope>NUCLEOTIDE SEQUENCE [LARGE SCALE GENOMIC DNA]</scope>
    <source>
        <strain evidence="5 6">KOR42</strain>
    </source>
</reference>
<keyword evidence="1" id="KW-0489">Methyltransferase</keyword>
<evidence type="ECO:0000256" key="3">
    <source>
        <dbReference type="ARBA" id="ARBA00022691"/>
    </source>
</evidence>
<dbReference type="PANTHER" id="PTHR12829:SF7">
    <property type="entry name" value="N6-ADENOSINE-METHYLTRANSFERASE CATALYTIC SUBUNIT"/>
    <property type="match status" value="1"/>
</dbReference>
<dbReference type="OrthoDB" id="9800596at2"/>
<dbReference type="CDD" id="cd00093">
    <property type="entry name" value="HTH_XRE"/>
    <property type="match status" value="1"/>
</dbReference>
<evidence type="ECO:0000256" key="1">
    <source>
        <dbReference type="ARBA" id="ARBA00022603"/>
    </source>
</evidence>